<name>A0A507ZU30_9FLAO</name>
<feature type="domain" description="Glycosyltransferase 2-like" evidence="2">
    <location>
        <begin position="7"/>
        <end position="113"/>
    </location>
</feature>
<accession>A0A507ZU30</accession>
<dbReference type="InterPro" id="IPR050834">
    <property type="entry name" value="Glycosyltransf_2"/>
</dbReference>
<evidence type="ECO:0000259" key="2">
    <source>
        <dbReference type="Pfam" id="PF00535"/>
    </source>
</evidence>
<dbReference type="PANTHER" id="PTHR43685">
    <property type="entry name" value="GLYCOSYLTRANSFERASE"/>
    <property type="match status" value="1"/>
</dbReference>
<proteinExistence type="predicted"/>
<dbReference type="GO" id="GO:0016740">
    <property type="term" value="F:transferase activity"/>
    <property type="evidence" value="ECO:0007669"/>
    <property type="project" value="UniProtKB-KW"/>
</dbReference>
<evidence type="ECO:0000259" key="3">
    <source>
        <dbReference type="Pfam" id="PF02709"/>
    </source>
</evidence>
<dbReference type="CDD" id="cd06420">
    <property type="entry name" value="GT2_Chondriotin_Pol_N"/>
    <property type="match status" value="1"/>
</dbReference>
<reference evidence="4 5" key="1">
    <citation type="submission" date="2019-06" db="EMBL/GenBank/DDBJ databases">
        <title>Flavibacter putida gen. nov., sp. nov., a novel marine bacterium of the family Flavobacteriaceae isolated from coastal seawater.</title>
        <authorList>
            <person name="Feng X."/>
        </authorList>
    </citation>
    <scope>NUCLEOTIDE SEQUENCE [LARGE SCALE GENOMIC DNA]</scope>
    <source>
        <strain evidence="4 5">PLHSN227</strain>
    </source>
</reference>
<dbReference type="PANTHER" id="PTHR43685:SF3">
    <property type="entry name" value="SLR2126 PROTEIN"/>
    <property type="match status" value="1"/>
</dbReference>
<keyword evidence="5" id="KW-1185">Reference proteome</keyword>
<dbReference type="InterPro" id="IPR029044">
    <property type="entry name" value="Nucleotide-diphossugar_trans"/>
</dbReference>
<dbReference type="OrthoDB" id="9801954at2"/>
<organism evidence="4 5">
    <name type="scientific">Haloflavibacter putidus</name>
    <dbReference type="NCBI Taxonomy" id="2576776"/>
    <lineage>
        <taxon>Bacteria</taxon>
        <taxon>Pseudomonadati</taxon>
        <taxon>Bacteroidota</taxon>
        <taxon>Flavobacteriia</taxon>
        <taxon>Flavobacteriales</taxon>
        <taxon>Flavobacteriaceae</taxon>
        <taxon>Haloflavibacter</taxon>
    </lineage>
</organism>
<evidence type="ECO:0000313" key="4">
    <source>
        <dbReference type="EMBL" id="TQD40101.1"/>
    </source>
</evidence>
<dbReference type="EMBL" id="VIAR01000002">
    <property type="protein sequence ID" value="TQD40101.1"/>
    <property type="molecule type" value="Genomic_DNA"/>
</dbReference>
<dbReference type="Pfam" id="PF02709">
    <property type="entry name" value="Glyco_transf_7C"/>
    <property type="match status" value="1"/>
</dbReference>
<evidence type="ECO:0000313" key="5">
    <source>
        <dbReference type="Proteomes" id="UP000317169"/>
    </source>
</evidence>
<evidence type="ECO:0000256" key="1">
    <source>
        <dbReference type="ARBA" id="ARBA00022679"/>
    </source>
</evidence>
<sequence length="273" mass="31421">MSRFKASVIISTYNQPKWLQKVLWSYTFQTEKNFEIIIADDGSTNETKELITNFKKESNLSISHVWQADKGFRKTTILNKAIVKTQSNYLIFTDGDCLARKDFVEKHLALSKEGCFLSGGYFKLPRATSDLIEKKHIENQICFDAKWLLNNGVKKSFKVNKLTAKGLKEKLLNQFTPTKATFDGMNVSGEKSAILEVNGFDERMQYGGEDREIGERLQNAGYQFIQARYSLICLHLFHERPYKNEESLQKNQAIRKNTKKQRCVTTAYGIKSL</sequence>
<dbReference type="Pfam" id="PF00535">
    <property type="entry name" value="Glycos_transf_2"/>
    <property type="match status" value="1"/>
</dbReference>
<dbReference type="InterPro" id="IPR027791">
    <property type="entry name" value="Galactosyl_T_C"/>
</dbReference>
<gene>
    <name evidence="4" type="ORF">FKR84_02590</name>
</gene>
<dbReference type="RefSeq" id="WP_141420631.1">
    <property type="nucleotide sequence ID" value="NZ_VIAR01000002.1"/>
</dbReference>
<dbReference type="InterPro" id="IPR001173">
    <property type="entry name" value="Glyco_trans_2-like"/>
</dbReference>
<feature type="domain" description="Galactosyltransferase C-terminal" evidence="3">
    <location>
        <begin position="181"/>
        <end position="227"/>
    </location>
</feature>
<keyword evidence="1 4" id="KW-0808">Transferase</keyword>
<protein>
    <submittedName>
        <fullName evidence="4">Glycosyltransferase</fullName>
    </submittedName>
</protein>
<dbReference type="SUPFAM" id="SSF53448">
    <property type="entry name" value="Nucleotide-diphospho-sugar transferases"/>
    <property type="match status" value="1"/>
</dbReference>
<comment type="caution">
    <text evidence="4">The sequence shown here is derived from an EMBL/GenBank/DDBJ whole genome shotgun (WGS) entry which is preliminary data.</text>
</comment>
<dbReference type="AlphaFoldDB" id="A0A507ZU30"/>
<dbReference type="Proteomes" id="UP000317169">
    <property type="component" value="Unassembled WGS sequence"/>
</dbReference>
<dbReference type="Gene3D" id="3.90.550.10">
    <property type="entry name" value="Spore Coat Polysaccharide Biosynthesis Protein SpsA, Chain A"/>
    <property type="match status" value="1"/>
</dbReference>